<dbReference type="EMBL" id="AUZI01000019">
    <property type="protein sequence ID" value="KID48895.1"/>
    <property type="molecule type" value="Genomic_DNA"/>
</dbReference>
<dbReference type="OrthoDB" id="9814375at2"/>
<dbReference type="Proteomes" id="UP000031184">
    <property type="component" value="Unassembled WGS sequence"/>
</dbReference>
<comment type="caution">
    <text evidence="1">The sequence shown here is derived from an EMBL/GenBank/DDBJ whole genome shotgun (WGS) entry which is preliminary data.</text>
</comment>
<name>A0A017H3R7_9FUSO</name>
<evidence type="ECO:0000313" key="1">
    <source>
        <dbReference type="EMBL" id="KID48895.1"/>
    </source>
</evidence>
<proteinExistence type="predicted"/>
<dbReference type="InterPro" id="IPR027024">
    <property type="entry name" value="UCP027386_ABC_sbc_TM0202"/>
</dbReference>
<evidence type="ECO:0000313" key="2">
    <source>
        <dbReference type="Proteomes" id="UP000031184"/>
    </source>
</evidence>
<organism evidence="1 2">
    <name type="scientific">Fusobacterium necrophorum subsp. funduliforme B35</name>
    <dbReference type="NCBI Taxonomy" id="1226633"/>
    <lineage>
        <taxon>Bacteria</taxon>
        <taxon>Fusobacteriati</taxon>
        <taxon>Fusobacteriota</taxon>
        <taxon>Fusobacteriia</taxon>
        <taxon>Fusobacteriales</taxon>
        <taxon>Fusobacteriaceae</taxon>
        <taxon>Fusobacterium</taxon>
    </lineage>
</organism>
<protein>
    <submittedName>
        <fullName evidence="1">Uncharacterized protein</fullName>
    </submittedName>
</protein>
<accession>A0A017H3R7</accession>
<dbReference type="Gene3D" id="3.40.190.10">
    <property type="entry name" value="Periplasmic binding protein-like II"/>
    <property type="match status" value="2"/>
</dbReference>
<dbReference type="PIRSF" id="PIRSF027386">
    <property type="entry name" value="UCP027386_ABC_sbc_TM0202"/>
    <property type="match status" value="1"/>
</dbReference>
<dbReference type="AlphaFoldDB" id="A0A017H3R7"/>
<gene>
    <name evidence="1" type="ORF">C095_07335</name>
</gene>
<dbReference type="RefSeq" id="WP_005958051.1">
    <property type="nucleotide sequence ID" value="NZ_AOJP01000007.1"/>
</dbReference>
<reference evidence="1 2" key="1">
    <citation type="submission" date="2013-08" db="EMBL/GenBank/DDBJ databases">
        <title>An opportunistic ruminal bacterium that causes liver abscesses in cattle.</title>
        <authorList>
            <person name="Benahmed F.H."/>
            <person name="Rasmussen M."/>
            <person name="Harbottle H."/>
            <person name="Soppet D."/>
            <person name="Nagaraja T.G."/>
            <person name="Davidson M."/>
        </authorList>
    </citation>
    <scope>NUCLEOTIDE SEQUENCE [LARGE SCALE GENOMIC DNA]</scope>
    <source>
        <strain evidence="1 2">B35</strain>
    </source>
</reference>
<dbReference type="PANTHER" id="PTHR30024">
    <property type="entry name" value="ALIPHATIC SULFONATES-BINDING PROTEIN-RELATED"/>
    <property type="match status" value="1"/>
</dbReference>
<dbReference type="PANTHER" id="PTHR30024:SF46">
    <property type="entry name" value="ABC TRANSPORTER, SUBSTRATE-BINDING LIPOPROTEIN"/>
    <property type="match status" value="1"/>
</dbReference>
<sequence>MKKFAMGILLCLISMFSFAKEYKMLIPNGLPTIALASMMEETKEIDGASLHYLLPKANDSMMVEMMKGSPDIAVIPSNLAAQLYQKQGEYKILGTLTSSSFYILGQNPLSELKELKGKKIYAFAKGLTPDIVLKTILKRNQLEKEVDIQYLSSPIEALQMHLKDKNSFVFLTEPMITQAMLKNKEIKILFSMAEEWKKQFPETSGFPQAVLVLKKELLGKDEFLKELEMSLQESVNFLYNSPRRREVLAKYGFPFSEEALSQLLKRAGIQWTGISSVQQKENFEQYYKILMQENPKTIGGRLPEDSIYAK</sequence>
<dbReference type="SUPFAM" id="SSF53850">
    <property type="entry name" value="Periplasmic binding protein-like II"/>
    <property type="match status" value="1"/>
</dbReference>
<dbReference type="PATRIC" id="fig|1226633.4.peg.1477"/>